<dbReference type="HOGENOM" id="CLU_2020381_0_0_1"/>
<evidence type="ECO:0000313" key="3">
    <source>
        <dbReference type="Proteomes" id="UP000007875"/>
    </source>
</evidence>
<protein>
    <submittedName>
        <fullName evidence="2">Uncharacterized protein</fullName>
    </submittedName>
</protein>
<reference evidence="2" key="2">
    <citation type="submission" date="2025-08" db="UniProtKB">
        <authorList>
            <consortium name="Ensembl"/>
        </authorList>
    </citation>
    <scope>IDENTIFICATION</scope>
</reference>
<evidence type="ECO:0000313" key="2">
    <source>
        <dbReference type="Ensembl" id="ENSCSAVP00000018389.1"/>
    </source>
</evidence>
<organism evidence="2 3">
    <name type="scientific">Ciona savignyi</name>
    <name type="common">Pacific transparent sea squirt</name>
    <dbReference type="NCBI Taxonomy" id="51511"/>
    <lineage>
        <taxon>Eukaryota</taxon>
        <taxon>Metazoa</taxon>
        <taxon>Chordata</taxon>
        <taxon>Tunicata</taxon>
        <taxon>Ascidiacea</taxon>
        <taxon>Phlebobranchia</taxon>
        <taxon>Cionidae</taxon>
        <taxon>Ciona</taxon>
    </lineage>
</organism>
<feature type="compositionally biased region" description="Low complexity" evidence="1">
    <location>
        <begin position="38"/>
        <end position="52"/>
    </location>
</feature>
<reference evidence="2" key="3">
    <citation type="submission" date="2025-09" db="UniProtKB">
        <authorList>
            <consortium name="Ensembl"/>
        </authorList>
    </citation>
    <scope>IDENTIFICATION</scope>
</reference>
<evidence type="ECO:0000256" key="1">
    <source>
        <dbReference type="SAM" id="MobiDB-lite"/>
    </source>
</evidence>
<feature type="region of interest" description="Disordered" evidence="1">
    <location>
        <begin position="38"/>
        <end position="70"/>
    </location>
</feature>
<name>H2ZLC3_CIOSA</name>
<feature type="compositionally biased region" description="Polar residues" evidence="1">
    <location>
        <begin position="54"/>
        <end position="69"/>
    </location>
</feature>
<proteinExistence type="predicted"/>
<accession>H2ZLC3</accession>
<keyword evidence="3" id="KW-1185">Reference proteome</keyword>
<reference evidence="3" key="1">
    <citation type="submission" date="2003-08" db="EMBL/GenBank/DDBJ databases">
        <authorList>
            <person name="Birren B."/>
            <person name="Nusbaum C."/>
            <person name="Abebe A."/>
            <person name="Abouelleil A."/>
            <person name="Adekoya E."/>
            <person name="Ait-zahra M."/>
            <person name="Allen N."/>
            <person name="Allen T."/>
            <person name="An P."/>
            <person name="Anderson M."/>
            <person name="Anderson S."/>
            <person name="Arachchi H."/>
            <person name="Armbruster J."/>
            <person name="Bachantsang P."/>
            <person name="Baldwin J."/>
            <person name="Barry A."/>
            <person name="Bayul T."/>
            <person name="Blitshsteyn B."/>
            <person name="Bloom T."/>
            <person name="Blye J."/>
            <person name="Boguslavskiy L."/>
            <person name="Borowsky M."/>
            <person name="Boukhgalter B."/>
            <person name="Brunache A."/>
            <person name="Butler J."/>
            <person name="Calixte N."/>
            <person name="Calvo S."/>
            <person name="Camarata J."/>
            <person name="Campo K."/>
            <person name="Chang J."/>
            <person name="Cheshatsang Y."/>
            <person name="Citroen M."/>
            <person name="Collymore A."/>
            <person name="Considine T."/>
            <person name="Cook A."/>
            <person name="Cooke P."/>
            <person name="Corum B."/>
            <person name="Cuomo C."/>
            <person name="David R."/>
            <person name="Dawoe T."/>
            <person name="Degray S."/>
            <person name="Dodge S."/>
            <person name="Dooley K."/>
            <person name="Dorje P."/>
            <person name="Dorjee K."/>
            <person name="Dorris L."/>
            <person name="Duffey N."/>
            <person name="Dupes A."/>
            <person name="Elkins T."/>
            <person name="Engels R."/>
            <person name="Erickson J."/>
            <person name="Farina A."/>
            <person name="Faro S."/>
            <person name="Ferreira P."/>
            <person name="Fischer H."/>
            <person name="Fitzgerald M."/>
            <person name="Foley K."/>
            <person name="Gage D."/>
            <person name="Galagan J."/>
            <person name="Gearin G."/>
            <person name="Gnerre S."/>
            <person name="Gnirke A."/>
            <person name="Goyette A."/>
            <person name="Graham J."/>
            <person name="Grandbois E."/>
            <person name="Gyaltsen K."/>
            <person name="Hafez N."/>
            <person name="Hagopian D."/>
            <person name="Hagos B."/>
            <person name="Hall J."/>
            <person name="Hatcher B."/>
            <person name="Heller A."/>
            <person name="Higgins H."/>
            <person name="Honan T."/>
            <person name="Horn A."/>
            <person name="Houde N."/>
            <person name="Hughes L."/>
            <person name="Hulme W."/>
            <person name="Husby E."/>
            <person name="Iliev I."/>
            <person name="Jaffe D."/>
            <person name="Jones C."/>
            <person name="Kamal M."/>
            <person name="Kamat A."/>
            <person name="Kamvysselis M."/>
            <person name="Karlsson E."/>
            <person name="Kells C."/>
            <person name="Kieu A."/>
            <person name="Kisner P."/>
            <person name="Kodira C."/>
            <person name="Kulbokas E."/>
            <person name="Labutti K."/>
            <person name="Lama D."/>
            <person name="Landers T."/>
            <person name="Leger J."/>
            <person name="Levine S."/>
            <person name="Lewis D."/>
            <person name="Lewis T."/>
            <person name="Lindblad-toh K."/>
            <person name="Liu X."/>
            <person name="Lokyitsang T."/>
            <person name="Lokyitsang Y."/>
            <person name="Lucien O."/>
            <person name="Lui A."/>
            <person name="Ma L.J."/>
            <person name="Mabbitt R."/>
            <person name="Macdonald J."/>
            <person name="Maclean C."/>
            <person name="Major J."/>
            <person name="Manning J."/>
            <person name="Marabella R."/>
            <person name="Maru K."/>
            <person name="Matthews C."/>
            <person name="Mauceli E."/>
            <person name="Mccarthy M."/>
            <person name="Mcdonough S."/>
            <person name="Mcghee T."/>
            <person name="Meldrim J."/>
            <person name="Meneus L."/>
            <person name="Mesirov J."/>
            <person name="Mihalev A."/>
            <person name="Mihova T."/>
            <person name="Mikkelsen T."/>
            <person name="Mlenga V."/>
            <person name="Moru K."/>
            <person name="Mozes J."/>
            <person name="Mulrain L."/>
            <person name="Munson G."/>
            <person name="Naylor J."/>
            <person name="Newes C."/>
            <person name="Nguyen C."/>
            <person name="Nguyen N."/>
            <person name="Nguyen T."/>
            <person name="Nicol R."/>
            <person name="Nielsen C."/>
            <person name="Nizzari M."/>
            <person name="Norbu C."/>
            <person name="Norbu N."/>
            <person name="O'donnell P."/>
            <person name="Okoawo O."/>
            <person name="O'leary S."/>
            <person name="Omotosho B."/>
            <person name="O'neill K."/>
            <person name="Osman S."/>
            <person name="Parker S."/>
            <person name="Perrin D."/>
            <person name="Phunkhang P."/>
            <person name="Piqani B."/>
            <person name="Purcell S."/>
            <person name="Rachupka T."/>
            <person name="Ramasamy U."/>
            <person name="Rameau R."/>
            <person name="Ray V."/>
            <person name="Raymond C."/>
            <person name="Retta R."/>
            <person name="Richardson S."/>
            <person name="Rise C."/>
            <person name="Rodriguez J."/>
            <person name="Rogers J."/>
            <person name="Rogov P."/>
            <person name="Rutman M."/>
            <person name="Schupbach R."/>
            <person name="Seaman C."/>
            <person name="Settipalli S."/>
            <person name="Sharpe T."/>
            <person name="Sheridan J."/>
            <person name="Sherpa N."/>
            <person name="Shi J."/>
            <person name="Smirnov S."/>
            <person name="Smith C."/>
            <person name="Sougnez C."/>
            <person name="Spencer B."/>
            <person name="Stalker J."/>
            <person name="Stange-thomann N."/>
            <person name="Stavropoulos S."/>
            <person name="Stetson K."/>
            <person name="Stone C."/>
            <person name="Stone S."/>
            <person name="Stubbs M."/>
            <person name="Talamas J."/>
            <person name="Tchuinga P."/>
            <person name="Tenzing P."/>
            <person name="Tesfaye S."/>
            <person name="Theodore J."/>
            <person name="Thoulutsang Y."/>
            <person name="Topham K."/>
            <person name="Towey S."/>
            <person name="Tsamla T."/>
            <person name="Tsomo N."/>
            <person name="Vallee D."/>
            <person name="Vassiliev H."/>
            <person name="Venkataraman V."/>
            <person name="Vinson J."/>
            <person name="Vo A."/>
            <person name="Wade C."/>
            <person name="Wang S."/>
            <person name="Wangchuk T."/>
            <person name="Wangdi T."/>
            <person name="Whittaker C."/>
            <person name="Wilkinson J."/>
            <person name="Wu Y."/>
            <person name="Wyman D."/>
            <person name="Yadav S."/>
            <person name="Yang S."/>
            <person name="Yang X."/>
            <person name="Yeager S."/>
            <person name="Yee E."/>
            <person name="Young G."/>
            <person name="Zainoun J."/>
            <person name="Zembeck L."/>
            <person name="Zimmer A."/>
            <person name="Zody M."/>
            <person name="Lander E."/>
        </authorList>
    </citation>
    <scope>NUCLEOTIDE SEQUENCE [LARGE SCALE GENOMIC DNA]</scope>
</reference>
<dbReference type="Ensembl" id="ENSCSAVT00000018589.1">
    <property type="protein sequence ID" value="ENSCSAVP00000018389.1"/>
    <property type="gene ID" value="ENSCSAVG00000010798.1"/>
</dbReference>
<dbReference type="AlphaFoldDB" id="H2ZLC3"/>
<sequence>MNEGQSTLQPHFYNPMQDLRSMIHPHLYGLPTNLGSLAHTSDSSSLPSSGGSEIPTSTDPLQTPTSSTWDFLGKMQTGKQNFTDWSVPPQGWLNGGSNSSILSPQLVTPNSNLSAFQHYLNNT</sequence>
<dbReference type="Proteomes" id="UP000007875">
    <property type="component" value="Unassembled WGS sequence"/>
</dbReference>